<keyword evidence="3" id="KW-1185">Reference proteome</keyword>
<feature type="compositionally biased region" description="Basic and acidic residues" evidence="1">
    <location>
        <begin position="19"/>
        <end position="31"/>
    </location>
</feature>
<reference evidence="3" key="1">
    <citation type="journal article" date="2015" name="Genome Announc.">
        <title>Draft genome sequence of the cellulolytic fungus Chaetomium globosum.</title>
        <authorList>
            <person name="Cuomo C.A."/>
            <person name="Untereiner W.A."/>
            <person name="Ma L.-J."/>
            <person name="Grabherr M."/>
            <person name="Birren B.W."/>
        </authorList>
    </citation>
    <scope>NUCLEOTIDE SEQUENCE [LARGE SCALE GENOMIC DNA]</scope>
    <source>
        <strain evidence="3">ATCC 6205 / CBS 148.51 / DSM 1962 / NBRC 6347 / NRRL 1970</strain>
    </source>
</reference>
<name>Q2H785_CHAGB</name>
<dbReference type="VEuPathDB" id="FungiDB:CHGG_05480"/>
<dbReference type="HOGENOM" id="CLU_2291362_0_0_1"/>
<accession>Q2H785</accession>
<evidence type="ECO:0000256" key="1">
    <source>
        <dbReference type="SAM" id="MobiDB-lite"/>
    </source>
</evidence>
<feature type="compositionally biased region" description="Polar residues" evidence="1">
    <location>
        <begin position="88"/>
        <end position="101"/>
    </location>
</feature>
<dbReference type="GeneID" id="4391020"/>
<feature type="compositionally biased region" description="Polar residues" evidence="1">
    <location>
        <begin position="1"/>
        <end position="18"/>
    </location>
</feature>
<feature type="region of interest" description="Disordered" evidence="1">
    <location>
        <begin position="1"/>
        <end position="101"/>
    </location>
</feature>
<evidence type="ECO:0000313" key="3">
    <source>
        <dbReference type="Proteomes" id="UP000001056"/>
    </source>
</evidence>
<protein>
    <submittedName>
        <fullName evidence="2">Uncharacterized protein</fullName>
    </submittedName>
</protein>
<sequence length="101" mass="10638">MGQPTPSRDRSINNSRTDSQAREVRQGRKDGGSPNELGGVVWARSGTRQDTRAQVTSVGYSACRSSGNHNFADDVQPPAACKQGGGEHQTSPGSSAGQLRL</sequence>
<dbReference type="AlphaFoldDB" id="Q2H785"/>
<gene>
    <name evidence="2" type="ORF">CHGG_05480</name>
</gene>
<dbReference type="RefSeq" id="XP_001221575.1">
    <property type="nucleotide sequence ID" value="XM_001221574.1"/>
</dbReference>
<dbReference type="Proteomes" id="UP000001056">
    <property type="component" value="Unassembled WGS sequence"/>
</dbReference>
<dbReference type="EMBL" id="CH408031">
    <property type="protein sequence ID" value="EAQ88861.1"/>
    <property type="molecule type" value="Genomic_DNA"/>
</dbReference>
<dbReference type="InParanoid" id="Q2H785"/>
<proteinExistence type="predicted"/>
<feature type="compositionally biased region" description="Polar residues" evidence="1">
    <location>
        <begin position="46"/>
        <end position="69"/>
    </location>
</feature>
<evidence type="ECO:0000313" key="2">
    <source>
        <dbReference type="EMBL" id="EAQ88861.1"/>
    </source>
</evidence>
<organism evidence="2 3">
    <name type="scientific">Chaetomium globosum (strain ATCC 6205 / CBS 148.51 / DSM 1962 / NBRC 6347 / NRRL 1970)</name>
    <name type="common">Soil fungus</name>
    <dbReference type="NCBI Taxonomy" id="306901"/>
    <lineage>
        <taxon>Eukaryota</taxon>
        <taxon>Fungi</taxon>
        <taxon>Dikarya</taxon>
        <taxon>Ascomycota</taxon>
        <taxon>Pezizomycotina</taxon>
        <taxon>Sordariomycetes</taxon>
        <taxon>Sordariomycetidae</taxon>
        <taxon>Sordariales</taxon>
        <taxon>Chaetomiaceae</taxon>
        <taxon>Chaetomium</taxon>
    </lineage>
</organism>